<keyword evidence="2" id="KW-0240">DNA-directed RNA polymerase</keyword>
<dbReference type="InterPro" id="IPR041178">
    <property type="entry name" value="RPA43_OB"/>
</dbReference>
<evidence type="ECO:0000256" key="1">
    <source>
        <dbReference type="ARBA" id="ARBA00004123"/>
    </source>
</evidence>
<dbReference type="EMBL" id="LDAU01000232">
    <property type="protein sequence ID" value="KRW98687.1"/>
    <property type="molecule type" value="Genomic_DNA"/>
</dbReference>
<dbReference type="GO" id="GO:0006362">
    <property type="term" value="P:transcription elongation by RNA polymerase I"/>
    <property type="evidence" value="ECO:0007669"/>
    <property type="project" value="TreeGrafter"/>
</dbReference>
<dbReference type="OrthoDB" id="10250504at2759"/>
<dbReference type="OMA" id="FIWNENF"/>
<organism evidence="6 7">
    <name type="scientific">Pseudocohnilembus persalinus</name>
    <name type="common">Ciliate</name>
    <dbReference type="NCBI Taxonomy" id="266149"/>
    <lineage>
        <taxon>Eukaryota</taxon>
        <taxon>Sar</taxon>
        <taxon>Alveolata</taxon>
        <taxon>Ciliophora</taxon>
        <taxon>Intramacronucleata</taxon>
        <taxon>Oligohymenophorea</taxon>
        <taxon>Scuticociliatia</taxon>
        <taxon>Philasterida</taxon>
        <taxon>Pseudocohnilembidae</taxon>
        <taxon>Pseudocohnilembus</taxon>
    </lineage>
</organism>
<dbReference type="PANTHER" id="PTHR12709:SF5">
    <property type="entry name" value="DNA-DIRECTED RNA POLYMERASE I SUBUNIT RPA43"/>
    <property type="match status" value="1"/>
</dbReference>
<dbReference type="GO" id="GO:0005736">
    <property type="term" value="C:RNA polymerase I complex"/>
    <property type="evidence" value="ECO:0007669"/>
    <property type="project" value="TreeGrafter"/>
</dbReference>
<evidence type="ECO:0000256" key="3">
    <source>
        <dbReference type="ARBA" id="ARBA00023163"/>
    </source>
</evidence>
<dbReference type="InterPro" id="IPR036898">
    <property type="entry name" value="RNA_pol_Rpb7-like_N_sf"/>
</dbReference>
<dbReference type="InParanoid" id="A0A0V0Q969"/>
<feature type="domain" description="RPA43 OB" evidence="5">
    <location>
        <begin position="89"/>
        <end position="131"/>
    </location>
</feature>
<comment type="caution">
    <text evidence="6">The sequence shown here is derived from an EMBL/GenBank/DDBJ whole genome shotgun (WGS) entry which is preliminary data.</text>
</comment>
<comment type="subcellular location">
    <subcellularLocation>
        <location evidence="1">Nucleus</location>
    </subcellularLocation>
</comment>
<evidence type="ECO:0000259" key="5">
    <source>
        <dbReference type="Pfam" id="PF17875"/>
    </source>
</evidence>
<reference evidence="6 7" key="1">
    <citation type="journal article" date="2015" name="Sci. Rep.">
        <title>Genome of the facultative scuticociliatosis pathogen Pseudocohnilembus persalinus provides insight into its virulence through horizontal gene transfer.</title>
        <authorList>
            <person name="Xiong J."/>
            <person name="Wang G."/>
            <person name="Cheng J."/>
            <person name="Tian M."/>
            <person name="Pan X."/>
            <person name="Warren A."/>
            <person name="Jiang C."/>
            <person name="Yuan D."/>
            <person name="Miao W."/>
        </authorList>
    </citation>
    <scope>NUCLEOTIDE SEQUENCE [LARGE SCALE GENOMIC DNA]</scope>
    <source>
        <strain evidence="6">36N120E</strain>
    </source>
</reference>
<dbReference type="Pfam" id="PF17875">
    <property type="entry name" value="RPA43_OB"/>
    <property type="match status" value="1"/>
</dbReference>
<evidence type="ECO:0000313" key="6">
    <source>
        <dbReference type="EMBL" id="KRW98687.1"/>
    </source>
</evidence>
<dbReference type="GO" id="GO:0006352">
    <property type="term" value="P:DNA-templated transcription initiation"/>
    <property type="evidence" value="ECO:0007669"/>
    <property type="project" value="InterPro"/>
</dbReference>
<evidence type="ECO:0000313" key="7">
    <source>
        <dbReference type="Proteomes" id="UP000054937"/>
    </source>
</evidence>
<dbReference type="AlphaFoldDB" id="A0A0V0Q969"/>
<sequence length="210" mass="24270">MEIENNIVELKYYKQKVEETIALCPQDLRDTKQQIKKLLNQKLFKYNTDLNGIICNLKGIKQKDDKAIIYDEQADIFLPVVYKATIFKPEKGDILPGTITQIYQSHIGLLCFNIFNVVINFPDINQKIFQQSKDGNWTDLKSGENLEVGNELQFQIKSIRIDQNGDFQFVGSIQNSKLCGLTQNIKQKYTVQENEQLIEDITTNMENNLV</sequence>
<dbReference type="Gene3D" id="2.40.50.1060">
    <property type="match status" value="1"/>
</dbReference>
<evidence type="ECO:0000256" key="4">
    <source>
        <dbReference type="ARBA" id="ARBA00023242"/>
    </source>
</evidence>
<keyword evidence="4" id="KW-0539">Nucleus</keyword>
<dbReference type="Proteomes" id="UP000054937">
    <property type="component" value="Unassembled WGS sequence"/>
</dbReference>
<dbReference type="PANTHER" id="PTHR12709">
    <property type="entry name" value="DNA-DIRECTED RNA POLYMERASE II, III"/>
    <property type="match status" value="1"/>
</dbReference>
<dbReference type="InterPro" id="IPR045113">
    <property type="entry name" value="Rpb7-like"/>
</dbReference>
<accession>A0A0V0Q969</accession>
<keyword evidence="3" id="KW-0804">Transcription</keyword>
<name>A0A0V0Q969_PSEPJ</name>
<dbReference type="Gene3D" id="3.30.1490.120">
    <property type="entry name" value="RNA polymerase Rpb7-like, N-terminal domain"/>
    <property type="match status" value="1"/>
</dbReference>
<evidence type="ECO:0000256" key="2">
    <source>
        <dbReference type="ARBA" id="ARBA00022478"/>
    </source>
</evidence>
<protein>
    <recommendedName>
        <fullName evidence="5">RPA43 OB domain-containing protein</fullName>
    </recommendedName>
</protein>
<proteinExistence type="predicted"/>
<gene>
    <name evidence="6" type="ORF">PPERSA_00275</name>
</gene>
<keyword evidence="7" id="KW-1185">Reference proteome</keyword>